<dbReference type="InterPro" id="IPR011012">
    <property type="entry name" value="Longin-like_dom_sf"/>
</dbReference>
<dbReference type="GO" id="GO:0030126">
    <property type="term" value="C:COPI vesicle coat"/>
    <property type="evidence" value="ECO:0007669"/>
    <property type="project" value="UniProtKB-UniRule"/>
</dbReference>
<dbReference type="GO" id="GO:0006888">
    <property type="term" value="P:endoplasmic reticulum to Golgi vesicle-mediated transport"/>
    <property type="evidence" value="ECO:0007669"/>
    <property type="project" value="TreeGrafter"/>
</dbReference>
<dbReference type="CDD" id="cd09254">
    <property type="entry name" value="AP_delta-COPI_MHD"/>
    <property type="match status" value="1"/>
</dbReference>
<dbReference type="InterPro" id="IPR022775">
    <property type="entry name" value="AP_mu_sigma_su"/>
</dbReference>
<evidence type="ECO:0000256" key="3">
    <source>
        <dbReference type="ARBA" id="ARBA00022448"/>
    </source>
</evidence>
<evidence type="ECO:0000256" key="2">
    <source>
        <dbReference type="ARBA" id="ARBA00011775"/>
    </source>
</evidence>
<dbReference type="InterPro" id="IPR036168">
    <property type="entry name" value="AP2_Mu_C_sf"/>
</dbReference>
<dbReference type="GO" id="GO:0006890">
    <property type="term" value="P:retrograde vesicle-mediated transport, Golgi to endoplasmic reticulum"/>
    <property type="evidence" value="ECO:0007669"/>
    <property type="project" value="UniProtKB-UniRule"/>
</dbReference>
<dbReference type="GO" id="GO:0051645">
    <property type="term" value="P:Golgi localization"/>
    <property type="evidence" value="ECO:0007669"/>
    <property type="project" value="TreeGrafter"/>
</dbReference>
<comment type="function">
    <text evidence="10">The coatomer is a cytosolic protein complex that binds to dilysine motifs and reversibly associates with Golgi non-clathrin-coated vesicles, which further mediate biosynthetic protein transport from the ER, via the Golgi up to the trans Golgi network. Coatomer complex is required for budding from Golgi membranes, and is essential for the retrograde Golgi-to-ER transport of dilysine-tagged proteins.</text>
</comment>
<keyword evidence="9 10" id="KW-0968">Cytoplasmic vesicle</keyword>
<accession>A0A7S2MQW5</accession>
<feature type="region of interest" description="Disordered" evidence="12">
    <location>
        <begin position="151"/>
        <end position="251"/>
    </location>
</feature>
<keyword evidence="4 10" id="KW-0963">Cytoplasm</keyword>
<feature type="domain" description="MHD" evidence="13">
    <location>
        <begin position="290"/>
        <end position="529"/>
    </location>
</feature>
<sequence length="529" mass="57763">MVVLSAAVCTKNGRALLARQYVDMTRIRIEGLLAAFPKLMGTGSQQHTFLETDSVRYVYQPIETLYLLVITNKASNIVEDLETLRLLSKLVPEIAEGVTEEKILDKMFELVFAFDEVLTPGGHRESITMPQIQVNLSMESHEEKLHKMIEESKVSSTKEEADRRAKTIKEQQRSSKAGGMSSGGMAGMGGGGDSMAESVPETDYTTRPFSELSSGQQTSTSSEWGYSQSPKADPEPVTAKKGMKLGGSSKKQQIMDKFVSEDNLAPLSAKGNDTSGKAMTPATAAAPVATHPVSLLLEEKVAVTMNREGALELMEIKGTMALVANGDEFSKCKVILAGAKNPLFTYQTHPKVDKKAYEKENILCLKDKNKGFPKGKLGILRWSMNTQDDSQVPISINCWPEDEDGNMNVNVEFNAEGDMELHNVQISIPLGTSNPPEIVSMDTGSHKHNRTNEVLIWDIELIDGQNKTSSLEFNVAQDDADAFFPISVSFGSTHLKAGLDVANILSSENDAPIQFGLAKMLVTDSYQVV</sequence>
<dbReference type="AlphaFoldDB" id="A0A7S2MQW5"/>
<dbReference type="Pfam" id="PF01217">
    <property type="entry name" value="Clat_adaptor_s"/>
    <property type="match status" value="1"/>
</dbReference>
<evidence type="ECO:0000256" key="4">
    <source>
        <dbReference type="ARBA" id="ARBA00022490"/>
    </source>
</evidence>
<keyword evidence="8 10" id="KW-0472">Membrane</keyword>
<evidence type="ECO:0000256" key="1">
    <source>
        <dbReference type="ARBA" id="ARBA00010516"/>
    </source>
</evidence>
<proteinExistence type="inferred from homology"/>
<comment type="similarity">
    <text evidence="1 10">Belongs to the adaptor complexes medium subunit family. Delta-COP subfamily.</text>
</comment>
<dbReference type="PROSITE" id="PS51072">
    <property type="entry name" value="MHD"/>
    <property type="match status" value="1"/>
</dbReference>
<dbReference type="SUPFAM" id="SSF64356">
    <property type="entry name" value="SNARE-like"/>
    <property type="match status" value="1"/>
</dbReference>
<name>A0A7S2MQW5_9STRA</name>
<comment type="subunit">
    <text evidence="2 10">Oligomeric complex that consists of at least the alpha, beta, beta', gamma, delta, epsilon and zeta subunits.</text>
</comment>
<feature type="compositionally biased region" description="Basic and acidic residues" evidence="12">
    <location>
        <begin position="151"/>
        <end position="173"/>
    </location>
</feature>
<keyword evidence="3 10" id="KW-0813">Transport</keyword>
<dbReference type="SUPFAM" id="SSF49447">
    <property type="entry name" value="Second domain of Mu2 adaptin subunit (ap50) of ap2 adaptor"/>
    <property type="match status" value="1"/>
</dbReference>
<dbReference type="PANTHER" id="PTHR10121:SF0">
    <property type="entry name" value="COATOMER SUBUNIT DELTA"/>
    <property type="match status" value="1"/>
</dbReference>
<dbReference type="InterPro" id="IPR028565">
    <property type="entry name" value="MHD"/>
</dbReference>
<dbReference type="GO" id="GO:0000139">
    <property type="term" value="C:Golgi membrane"/>
    <property type="evidence" value="ECO:0007669"/>
    <property type="project" value="UniProtKB-SubCell"/>
</dbReference>
<dbReference type="EMBL" id="HBGS01063395">
    <property type="protein sequence ID" value="CAD9496983.1"/>
    <property type="molecule type" value="Transcribed_RNA"/>
</dbReference>
<dbReference type="InterPro" id="IPR027059">
    <property type="entry name" value="Coatomer_dsu"/>
</dbReference>
<dbReference type="PANTHER" id="PTHR10121">
    <property type="entry name" value="COATOMER SUBUNIT DELTA"/>
    <property type="match status" value="1"/>
</dbReference>
<comment type="subcellular location">
    <subcellularLocation>
        <location evidence="10 11">Cytoplasm</location>
    </subcellularLocation>
    <subcellularLocation>
        <location evidence="10 11">Cytoplasmic vesicle</location>
        <location evidence="10 11">COPI-coated vesicle membrane</location>
        <topology evidence="10 11">Peripheral membrane protein</topology>
        <orientation evidence="10 11">Cytoplasmic side</orientation>
    </subcellularLocation>
    <subcellularLocation>
        <location evidence="10 11">Golgi apparatus membrane</location>
        <topology evidence="10 11">Peripheral membrane protein</topology>
        <orientation evidence="10 11">Cytoplasmic side</orientation>
    </subcellularLocation>
</comment>
<gene>
    <name evidence="14" type="ORF">DSPE1174_LOCUS33050</name>
</gene>
<feature type="compositionally biased region" description="Gly residues" evidence="12">
    <location>
        <begin position="180"/>
        <end position="193"/>
    </location>
</feature>
<dbReference type="Gene3D" id="3.30.450.60">
    <property type="match status" value="1"/>
</dbReference>
<organism evidence="14">
    <name type="scientific">Octactis speculum</name>
    <dbReference type="NCBI Taxonomy" id="3111310"/>
    <lineage>
        <taxon>Eukaryota</taxon>
        <taxon>Sar</taxon>
        <taxon>Stramenopiles</taxon>
        <taxon>Ochrophyta</taxon>
        <taxon>Dictyochophyceae</taxon>
        <taxon>Dictyochales</taxon>
        <taxon>Dictyochaceae</taxon>
        <taxon>Octactis</taxon>
    </lineage>
</organism>
<evidence type="ECO:0000259" key="13">
    <source>
        <dbReference type="PROSITE" id="PS51072"/>
    </source>
</evidence>
<evidence type="ECO:0000256" key="11">
    <source>
        <dbReference type="RuleBase" id="RU366052"/>
    </source>
</evidence>
<evidence type="ECO:0000256" key="10">
    <source>
        <dbReference type="RuleBase" id="RU364018"/>
    </source>
</evidence>
<evidence type="ECO:0000256" key="7">
    <source>
        <dbReference type="ARBA" id="ARBA00023034"/>
    </source>
</evidence>
<dbReference type="Pfam" id="PF00928">
    <property type="entry name" value="Adap_comp_sub"/>
    <property type="match status" value="1"/>
</dbReference>
<dbReference type="GO" id="GO:0015031">
    <property type="term" value="P:protein transport"/>
    <property type="evidence" value="ECO:0007669"/>
    <property type="project" value="UniProtKB-KW"/>
</dbReference>
<dbReference type="Gene3D" id="2.60.40.1170">
    <property type="entry name" value="Mu homology domain, subdomain B"/>
    <property type="match status" value="2"/>
</dbReference>
<keyword evidence="7 10" id="KW-0333">Golgi apparatus</keyword>
<evidence type="ECO:0000313" key="14">
    <source>
        <dbReference type="EMBL" id="CAD9496983.1"/>
    </source>
</evidence>
<evidence type="ECO:0000256" key="9">
    <source>
        <dbReference type="ARBA" id="ARBA00023329"/>
    </source>
</evidence>
<evidence type="ECO:0000256" key="8">
    <source>
        <dbReference type="ARBA" id="ARBA00023136"/>
    </source>
</evidence>
<reference evidence="14" key="1">
    <citation type="submission" date="2021-01" db="EMBL/GenBank/DDBJ databases">
        <authorList>
            <person name="Corre E."/>
            <person name="Pelletier E."/>
            <person name="Niang G."/>
            <person name="Scheremetjew M."/>
            <person name="Finn R."/>
            <person name="Kale V."/>
            <person name="Holt S."/>
            <person name="Cochrane G."/>
            <person name="Meng A."/>
            <person name="Brown T."/>
            <person name="Cohen L."/>
        </authorList>
    </citation>
    <scope>NUCLEOTIDE SEQUENCE</scope>
    <source>
        <strain evidence="14">CCMP1381</strain>
    </source>
</reference>
<keyword evidence="5 10" id="KW-0931">ER-Golgi transport</keyword>
<dbReference type="FunFam" id="3.30.450.60:FF:000003">
    <property type="entry name" value="Coatomer subunit delta"/>
    <property type="match status" value="1"/>
</dbReference>
<protein>
    <recommendedName>
        <fullName evidence="10">Coatomer subunit delta</fullName>
    </recommendedName>
</protein>
<evidence type="ECO:0000256" key="12">
    <source>
        <dbReference type="SAM" id="MobiDB-lite"/>
    </source>
</evidence>
<evidence type="ECO:0000256" key="5">
    <source>
        <dbReference type="ARBA" id="ARBA00022892"/>
    </source>
</evidence>
<keyword evidence="6 10" id="KW-0653">Protein transport</keyword>
<evidence type="ECO:0000256" key="6">
    <source>
        <dbReference type="ARBA" id="ARBA00022927"/>
    </source>
</evidence>
<feature type="compositionally biased region" description="Polar residues" evidence="12">
    <location>
        <begin position="203"/>
        <end position="230"/>
    </location>
</feature>
<dbReference type="CDD" id="cd14830">
    <property type="entry name" value="Delta_COP_N"/>
    <property type="match status" value="1"/>
</dbReference>